<accession>A7IV66</accession>
<keyword evidence="2" id="KW-0472">Membrane</keyword>
<protein>
    <submittedName>
        <fullName evidence="3">Uncharacterized protein M686L</fullName>
    </submittedName>
</protein>
<proteinExistence type="predicted"/>
<dbReference type="EMBL" id="DQ491001">
    <property type="protein sequence ID" value="ABT14240.1"/>
    <property type="molecule type" value="Genomic_DNA"/>
</dbReference>
<dbReference type="InterPro" id="IPR044950">
    <property type="entry name" value="TED6/7"/>
</dbReference>
<evidence type="ECO:0000313" key="3">
    <source>
        <dbReference type="EMBL" id="ABT14240.1"/>
    </source>
</evidence>
<dbReference type="PANTHER" id="PTHR35697:SF1">
    <property type="entry name" value="PROTEIN TRACHEARY ELEMENT DIFFERENTIATION-RELATED 7"/>
    <property type="match status" value="1"/>
</dbReference>
<organismHost>
    <name type="scientific">Paramecium bursaria</name>
    <dbReference type="NCBI Taxonomy" id="74790"/>
</organismHost>
<sequence length="411" mass="44515">MGFLKALVFALAFLVPKSLAQVSPPLEIPVLPPSQFSYVKIVNNCDREITLGQIPYTDDFECSDTVFVQYISSGNDYYLDLTESTLYDTMFSIQGIGNSKILTSSGLQYDKNFPLLGTGVGDSCDDGGNDEISFFDIYQANDGYIFICSPPDDATILEPLPKNYYITVVNNCDKRITLEYIPDVISEGSYGSDFSNTKKIADISTGDTKSIEVAILGTYRIEEVKNKDILTEEGDEIYSTMEGSDITSFFFIPPGIEKLFICSITPPTDNKPSPDNPPPTNTPSPDNPPSTNNPPPTDNPSPVKPSPDKPSTNKPPPANVDQDNQSSSGVPIGIIVGASVGGVVLIGAIIVGIWWCKKHRKNRMDPALDYIDNAAFGSPHAYITPTPVVASARVEQDQVISGSGHTVMNIV</sequence>
<organism evidence="3 4">
    <name type="scientific">Paramecium bursaria Chlorella virus MT325</name>
    <name type="common">PBCV-MT325</name>
    <dbReference type="NCBI Taxonomy" id="346932"/>
    <lineage>
        <taxon>Viruses</taxon>
        <taxon>Varidnaviria</taxon>
        <taxon>Bamfordvirae</taxon>
        <taxon>Nucleocytoviricota</taxon>
        <taxon>Megaviricetes</taxon>
        <taxon>Algavirales</taxon>
        <taxon>Phycodnaviridae</taxon>
        <taxon>Chlorovirus</taxon>
        <taxon>Chlorovirus conductrix</taxon>
        <taxon>Paramecium bursaria Chlorella virus A1</taxon>
    </lineage>
</organism>
<evidence type="ECO:0000256" key="1">
    <source>
        <dbReference type="SAM" id="MobiDB-lite"/>
    </source>
</evidence>
<gene>
    <name evidence="3" type="primary">M686L</name>
    <name evidence="3" type="ORF">MT325_M686L</name>
</gene>
<feature type="region of interest" description="Disordered" evidence="1">
    <location>
        <begin position="263"/>
        <end position="326"/>
    </location>
</feature>
<evidence type="ECO:0000256" key="2">
    <source>
        <dbReference type="SAM" id="Phobius"/>
    </source>
</evidence>
<evidence type="ECO:0000313" key="4">
    <source>
        <dbReference type="Proteomes" id="UP000246715"/>
    </source>
</evidence>
<name>A7IV66_PBCVM</name>
<dbReference type="PANTHER" id="PTHR35697">
    <property type="entry name" value="OS08G0108300 PROTEIN"/>
    <property type="match status" value="1"/>
</dbReference>
<keyword evidence="2" id="KW-0812">Transmembrane</keyword>
<dbReference type="Proteomes" id="UP000246715">
    <property type="component" value="Segment"/>
</dbReference>
<feature type="transmembrane region" description="Helical" evidence="2">
    <location>
        <begin position="332"/>
        <end position="356"/>
    </location>
</feature>
<reference evidence="3 4" key="1">
    <citation type="journal article" date="2007" name="Virology">
        <title>Sequence and annotation of the 314-kb MT325 and the 321-kb FR483 viruses that infect Chlorella Pbi.</title>
        <authorList>
            <person name="Fitzgerald L.A."/>
            <person name="Graves M.V."/>
            <person name="Li X."/>
            <person name="Feldblyum T."/>
            <person name="Hartigan J."/>
            <person name="Van Etten J.L."/>
        </authorList>
    </citation>
    <scope>NUCLEOTIDE SEQUENCE [LARGE SCALE GENOMIC DNA]</scope>
    <source>
        <strain evidence="3 4">MT325</strain>
    </source>
</reference>
<feature type="compositionally biased region" description="Pro residues" evidence="1">
    <location>
        <begin position="274"/>
        <end position="305"/>
    </location>
</feature>
<keyword evidence="2" id="KW-1133">Transmembrane helix</keyword>